<keyword evidence="1" id="KW-1185">Reference proteome</keyword>
<dbReference type="RefSeq" id="XP_020989709.1">
    <property type="nucleotide sequence ID" value="XM_021134050.1"/>
</dbReference>
<proteinExistence type="predicted"/>
<reference evidence="2" key="2">
    <citation type="submission" date="2025-08" db="UniProtKB">
        <authorList>
            <consortium name="RefSeq"/>
        </authorList>
    </citation>
    <scope>IDENTIFICATION</scope>
    <source>
        <tissue evidence="2">Whole plant</tissue>
    </source>
</reference>
<organism evidence="1 2">
    <name type="scientific">Arachis duranensis</name>
    <name type="common">Wild peanut</name>
    <dbReference type="NCBI Taxonomy" id="130453"/>
    <lineage>
        <taxon>Eukaryota</taxon>
        <taxon>Viridiplantae</taxon>
        <taxon>Streptophyta</taxon>
        <taxon>Embryophyta</taxon>
        <taxon>Tracheophyta</taxon>
        <taxon>Spermatophyta</taxon>
        <taxon>Magnoliopsida</taxon>
        <taxon>eudicotyledons</taxon>
        <taxon>Gunneridae</taxon>
        <taxon>Pentapetalae</taxon>
        <taxon>rosids</taxon>
        <taxon>fabids</taxon>
        <taxon>Fabales</taxon>
        <taxon>Fabaceae</taxon>
        <taxon>Papilionoideae</taxon>
        <taxon>50 kb inversion clade</taxon>
        <taxon>dalbergioids sensu lato</taxon>
        <taxon>Dalbergieae</taxon>
        <taxon>Pterocarpus clade</taxon>
        <taxon>Arachis</taxon>
    </lineage>
</organism>
<sequence>MATSDQKTLVCVKQVKQGVVDEWDESMPLPGDIIEGFSEHGANDDSFTPVKASSELISQLGKIDPRVEFIWIKVRRGNKNLVKLQARIVQQKGSILKRKYYTIQATTDDRHVADLGDLTLDQCTALQEMSMKAINVEGREFGRSGIKYDWKMKVGTYLPDQWCSVISSILFMPLVNEQSMDATTARCMAWFSAAISSGVPLVFVNIQTEQVDTQEKTSFSGKETSVCSKQQIHNTNKIIHGIRLWFLPGLSEISIELIPKPTETRFGMEIKQTEEGFVYIYSVMRGSVAEGAGLGELYEEAIASGFLLVISRLEGKSIMPKNVCSGGLIHCCNQYEINETFNVAIEQLETIEVHVMAWPNNQTQPIGFASLLAPNGSFPTHQYHYDHQKQLHKLTHHHTI</sequence>
<protein>
    <submittedName>
        <fullName evidence="2">Uncharacterized protein LOC110276943</fullName>
    </submittedName>
</protein>
<accession>A0A6P5MYB2</accession>
<gene>
    <name evidence="2" type="primary">LOC110276943</name>
</gene>
<name>A0A6P5MYB2_ARADU</name>
<dbReference type="AlphaFoldDB" id="A0A6P5MYB2"/>
<dbReference type="GeneID" id="110276943"/>
<evidence type="ECO:0000313" key="2">
    <source>
        <dbReference type="RefSeq" id="XP_020989709.1"/>
    </source>
</evidence>
<reference evidence="1" key="1">
    <citation type="journal article" date="2016" name="Nat. Genet.">
        <title>The genome sequences of Arachis duranensis and Arachis ipaensis, the diploid ancestors of cultivated peanut.</title>
        <authorList>
            <person name="Bertioli D.J."/>
            <person name="Cannon S.B."/>
            <person name="Froenicke L."/>
            <person name="Huang G."/>
            <person name="Farmer A.D."/>
            <person name="Cannon E.K."/>
            <person name="Liu X."/>
            <person name="Gao D."/>
            <person name="Clevenger J."/>
            <person name="Dash S."/>
            <person name="Ren L."/>
            <person name="Moretzsohn M.C."/>
            <person name="Shirasawa K."/>
            <person name="Huang W."/>
            <person name="Vidigal B."/>
            <person name="Abernathy B."/>
            <person name="Chu Y."/>
            <person name="Niederhuth C.E."/>
            <person name="Umale P."/>
            <person name="Araujo A.C."/>
            <person name="Kozik A."/>
            <person name="Kim K.D."/>
            <person name="Burow M.D."/>
            <person name="Varshney R.K."/>
            <person name="Wang X."/>
            <person name="Zhang X."/>
            <person name="Barkley N."/>
            <person name="Guimaraes P.M."/>
            <person name="Isobe S."/>
            <person name="Guo B."/>
            <person name="Liao B."/>
            <person name="Stalker H.T."/>
            <person name="Schmitz R.J."/>
            <person name="Scheffler B.E."/>
            <person name="Leal-Bertioli S.C."/>
            <person name="Xun X."/>
            <person name="Jackson S.A."/>
            <person name="Michelmore R."/>
            <person name="Ozias-Akins P."/>
        </authorList>
    </citation>
    <scope>NUCLEOTIDE SEQUENCE [LARGE SCALE GENOMIC DNA]</scope>
    <source>
        <strain evidence="1">cv. V14167</strain>
    </source>
</reference>
<dbReference type="Proteomes" id="UP000515211">
    <property type="component" value="Chromosome 10"/>
</dbReference>
<dbReference type="KEGG" id="adu:110276943"/>
<evidence type="ECO:0000313" key="1">
    <source>
        <dbReference type="Proteomes" id="UP000515211"/>
    </source>
</evidence>
<dbReference type="PANTHER" id="PTHR33984">
    <property type="entry name" value="OS02G0717600 PROTEIN"/>
    <property type="match status" value="1"/>
</dbReference>
<dbReference type="PANTHER" id="PTHR33984:SF10">
    <property type="entry name" value="S1 MOTIF DOMAIN-CONTAINING PROTEIN"/>
    <property type="match status" value="1"/>
</dbReference>